<dbReference type="PANTHER" id="PTHR11878">
    <property type="entry name" value="SODIUM/CALCIUM EXCHANGER"/>
    <property type="match status" value="1"/>
</dbReference>
<gene>
    <name evidence="6" type="ORF">NIES46_09570</name>
</gene>
<keyword evidence="3" id="KW-0106">Calcium</keyword>
<dbReference type="Pfam" id="PF04151">
    <property type="entry name" value="PPC"/>
    <property type="match status" value="1"/>
</dbReference>
<evidence type="ECO:0000256" key="2">
    <source>
        <dbReference type="ARBA" id="ARBA00022737"/>
    </source>
</evidence>
<dbReference type="Gene3D" id="2.60.40.2030">
    <property type="match status" value="5"/>
</dbReference>
<evidence type="ECO:0000259" key="5">
    <source>
        <dbReference type="SMART" id="SM00237"/>
    </source>
</evidence>
<dbReference type="SUPFAM" id="SSF141072">
    <property type="entry name" value="CalX-like"/>
    <property type="match status" value="5"/>
</dbReference>
<keyword evidence="2" id="KW-0677">Repeat</keyword>
<keyword evidence="7" id="KW-1185">Reference proteome</keyword>
<feature type="domain" description="Calx-beta" evidence="5">
    <location>
        <begin position="144"/>
        <end position="244"/>
    </location>
</feature>
<dbReference type="InterPro" id="IPR003644">
    <property type="entry name" value="Calx_beta"/>
</dbReference>
<organism evidence="6 7">
    <name type="scientific">Limnospira platensis NIES-46</name>
    <dbReference type="NCBI Taxonomy" id="1236695"/>
    <lineage>
        <taxon>Bacteria</taxon>
        <taxon>Bacillati</taxon>
        <taxon>Cyanobacteriota</taxon>
        <taxon>Cyanophyceae</taxon>
        <taxon>Oscillatoriophycideae</taxon>
        <taxon>Oscillatoriales</taxon>
        <taxon>Sirenicapillariaceae</taxon>
        <taxon>Limnospira</taxon>
    </lineage>
</organism>
<evidence type="ECO:0000256" key="1">
    <source>
        <dbReference type="ARBA" id="ARBA00022729"/>
    </source>
</evidence>
<evidence type="ECO:0000256" key="4">
    <source>
        <dbReference type="ARBA" id="ARBA00023065"/>
    </source>
</evidence>
<dbReference type="InterPro" id="IPR051171">
    <property type="entry name" value="CaCA"/>
</dbReference>
<sequence>MFGDTKLEPDEIFKVILSEPENAELSRDEAIGTILNDDMIVPEMSIADTEITEGDRGRSFAEFKVTLNSPSDQMITVNFTTADGTATVADRDYQPTNGRLVFPRGQTERMIRVPVFGDTKVEPDETFRVILSDPQNVTLANRQATGTILNDDIAQISISDTEIMEGDRGRSFAEFKVTLDSPSDQTVKVSYTTADGTATVADEDYEPTSGELVFRRGQTERVIRVPVIGDTKLEPDETFKVILSEPENAELSRDEAIGTIVNDDVPEMSIADTEITEGDRGRSFAEFPVTLNSPSDKIITVNFTTADGTATVADEDYEETSGRLIFPRGQTERVIRVPVFGDTKVEPDETFRVILSEPQNVTLVNKRATGTIVNDDVPEMSIADTEIIEGDRGRSFAEFKVTLDSPSDQTVKVSYTTADGTATVADRDYEPTSGELVFRRGQTERVIRVPVFGDTKVEPDETFKVILSEPENADLGRDEATGTILNDDGLVSANISIADTQIMEGNRGRSFAEFKVTLDSPSNQIVRVNYATADGTATVADRDYERTRGELIFPRGQTERVIRVPVFGDTKVEPDETFQVILSDPQNAELERGKATGTILDDDDPERGNTLRNPVVLGNLTTDEIVRTDQIGFIKSGKRDVNDYYRFRLTRPGTVTINLDDLVANANLQLLGSGGELIDQSNNPGTQAETIMQRDLEPGIYYARVHPHVSDRTKYRLSINLIS</sequence>
<keyword evidence="1" id="KW-0732">Signal</keyword>
<feature type="domain" description="Calx-beta" evidence="5">
    <location>
        <begin position="480"/>
        <end position="583"/>
    </location>
</feature>
<accession>A0A5M3T602</accession>
<dbReference type="Proteomes" id="UP000326169">
    <property type="component" value="Unassembled WGS sequence"/>
</dbReference>
<evidence type="ECO:0000313" key="7">
    <source>
        <dbReference type="Proteomes" id="UP000326169"/>
    </source>
</evidence>
<feature type="domain" description="Calx-beta" evidence="5">
    <location>
        <begin position="368"/>
        <end position="468"/>
    </location>
</feature>
<dbReference type="Gene3D" id="2.60.120.380">
    <property type="match status" value="1"/>
</dbReference>
<dbReference type="EMBL" id="BIMW01000054">
    <property type="protein sequence ID" value="GCE92909.1"/>
    <property type="molecule type" value="Genomic_DNA"/>
</dbReference>
<evidence type="ECO:0000313" key="6">
    <source>
        <dbReference type="EMBL" id="GCE92909.1"/>
    </source>
</evidence>
<protein>
    <recommendedName>
        <fullName evidence="5">Calx-beta domain-containing protein</fullName>
    </recommendedName>
</protein>
<dbReference type="SMART" id="SM00237">
    <property type="entry name" value="Calx_beta"/>
    <property type="match status" value="5"/>
</dbReference>
<keyword evidence="4" id="KW-0406">Ion transport</keyword>
<feature type="domain" description="Calx-beta" evidence="5">
    <location>
        <begin position="30"/>
        <end position="132"/>
    </location>
</feature>
<dbReference type="InterPro" id="IPR038081">
    <property type="entry name" value="CalX-like_sf"/>
</dbReference>
<feature type="domain" description="Calx-beta" evidence="5">
    <location>
        <begin position="256"/>
        <end position="356"/>
    </location>
</feature>
<reference evidence="6 7" key="1">
    <citation type="journal article" date="2019" name="J Genomics">
        <title>The Draft Genome of a Hydrogen-producing Cyanobacterium, Arthrospira platensis NIES-46.</title>
        <authorList>
            <person name="Suzuki S."/>
            <person name="Yamaguchi H."/>
            <person name="Kawachi M."/>
        </authorList>
    </citation>
    <scope>NUCLEOTIDE SEQUENCE [LARGE SCALE GENOMIC DNA]</scope>
    <source>
        <strain evidence="6 7">NIES-46</strain>
    </source>
</reference>
<dbReference type="InterPro" id="IPR007280">
    <property type="entry name" value="Peptidase_C_arc/bac"/>
</dbReference>
<name>A0A5M3T602_LIMPL</name>
<evidence type="ECO:0000256" key="3">
    <source>
        <dbReference type="ARBA" id="ARBA00022837"/>
    </source>
</evidence>
<comment type="caution">
    <text evidence="6">The sequence shown here is derived from an EMBL/GenBank/DDBJ whole genome shotgun (WGS) entry which is preliminary data.</text>
</comment>
<keyword evidence="4" id="KW-0813">Transport</keyword>
<proteinExistence type="predicted"/>
<dbReference type="PANTHER" id="PTHR11878:SF65">
    <property type="entry name" value="NA_CA-EXCHANGE PROTEIN, ISOFORM G"/>
    <property type="match status" value="1"/>
</dbReference>
<dbReference type="Pfam" id="PF03160">
    <property type="entry name" value="Calx-beta"/>
    <property type="match status" value="3"/>
</dbReference>
<dbReference type="SUPFAM" id="SSF89260">
    <property type="entry name" value="Collagen-binding domain"/>
    <property type="match status" value="1"/>
</dbReference>